<sequence length="170" mass="19830">MCTSIISNRNKTIVGWNLDLLGMEYRIHNHEKGVFIEILDEQQGWLPLFGANTRKDFVGMPTCWPFDERSNPKEKEENILLLDMDLLMQKKTLQEILNIVKKERICSIPNVTFMSSLSDCKGNVLQIIPGQGYKYYEKPVYQILTNFSPFKMNSETHPWIEVNPKSWTTN</sequence>
<gene>
    <name evidence="1" type="ORF">FYJ50_09895</name>
</gene>
<dbReference type="EMBL" id="VUMM01000030">
    <property type="protein sequence ID" value="MSS02394.1"/>
    <property type="molecule type" value="Genomic_DNA"/>
</dbReference>
<dbReference type="RefSeq" id="WP_154461554.1">
    <property type="nucleotide sequence ID" value="NZ_VUMM01000030.1"/>
</dbReference>
<dbReference type="AlphaFoldDB" id="A0A7X2N4Q8"/>
<evidence type="ECO:0000313" key="1">
    <source>
        <dbReference type="EMBL" id="MSS02394.1"/>
    </source>
</evidence>
<comment type="caution">
    <text evidence="1">The sequence shown here is derived from an EMBL/GenBank/DDBJ whole genome shotgun (WGS) entry which is preliminary data.</text>
</comment>
<reference evidence="1 2" key="1">
    <citation type="submission" date="2019-08" db="EMBL/GenBank/DDBJ databases">
        <title>In-depth cultivation of the pig gut microbiome towards novel bacterial diversity and tailored functional studies.</title>
        <authorList>
            <person name="Wylensek D."/>
            <person name="Hitch T.C.A."/>
            <person name="Clavel T."/>
        </authorList>
    </citation>
    <scope>NUCLEOTIDE SEQUENCE [LARGE SCALE GENOMIC DNA]</scope>
    <source>
        <strain evidence="1 2">LKV-178-WT-2G</strain>
    </source>
</reference>
<evidence type="ECO:0000313" key="2">
    <source>
        <dbReference type="Proteomes" id="UP000470082"/>
    </source>
</evidence>
<protein>
    <submittedName>
        <fullName evidence="1">Uncharacterized protein</fullName>
    </submittedName>
</protein>
<name>A0A7X2N4Q8_9FIRM</name>
<proteinExistence type="predicted"/>
<keyword evidence="2" id="KW-1185">Reference proteome</keyword>
<organism evidence="1 2">
    <name type="scientific">Floccifex porci</name>
    <dbReference type="NCBI Taxonomy" id="2606629"/>
    <lineage>
        <taxon>Bacteria</taxon>
        <taxon>Bacillati</taxon>
        <taxon>Bacillota</taxon>
        <taxon>Erysipelotrichia</taxon>
        <taxon>Erysipelotrichales</taxon>
        <taxon>Erysipelotrichaceae</taxon>
        <taxon>Floccifex</taxon>
    </lineage>
</organism>
<dbReference type="Proteomes" id="UP000470082">
    <property type="component" value="Unassembled WGS sequence"/>
</dbReference>
<accession>A0A7X2N4Q8</accession>